<evidence type="ECO:0000313" key="2">
    <source>
        <dbReference type="EMBL" id="CAB4147654.1"/>
    </source>
</evidence>
<dbReference type="InterPro" id="IPR016181">
    <property type="entry name" value="Acyl_CoA_acyltransferase"/>
</dbReference>
<protein>
    <submittedName>
        <fullName evidence="3">NAT_SF domain containing protein</fullName>
    </submittedName>
</protein>
<dbReference type="EMBL" id="LR796970">
    <property type="protein sequence ID" value="CAB4178691.1"/>
    <property type="molecule type" value="Genomic_DNA"/>
</dbReference>
<name>A0A6J5QAY0_9CAUD</name>
<feature type="domain" description="N-acetyltransferase" evidence="1">
    <location>
        <begin position="1"/>
        <end position="147"/>
    </location>
</feature>
<dbReference type="PROSITE" id="PS51186">
    <property type="entry name" value="GNAT"/>
    <property type="match status" value="1"/>
</dbReference>
<organism evidence="3">
    <name type="scientific">uncultured Caudovirales phage</name>
    <dbReference type="NCBI Taxonomy" id="2100421"/>
    <lineage>
        <taxon>Viruses</taxon>
        <taxon>Duplodnaviria</taxon>
        <taxon>Heunggongvirae</taxon>
        <taxon>Uroviricota</taxon>
        <taxon>Caudoviricetes</taxon>
        <taxon>Peduoviridae</taxon>
        <taxon>Maltschvirus</taxon>
        <taxon>Maltschvirus maltsch</taxon>
    </lineage>
</organism>
<evidence type="ECO:0000313" key="4">
    <source>
        <dbReference type="EMBL" id="CAB4187991.1"/>
    </source>
</evidence>
<dbReference type="InterPro" id="IPR000182">
    <property type="entry name" value="GNAT_dom"/>
</dbReference>
<dbReference type="EMBL" id="LR796488">
    <property type="protein sequence ID" value="CAB4147654.1"/>
    <property type="molecule type" value="Genomic_DNA"/>
</dbReference>
<dbReference type="Gene3D" id="3.40.630.30">
    <property type="match status" value="1"/>
</dbReference>
<sequence length="147" mass="16064">MIRPAEPRDMAAIVEMGEAFFAEAGWAARAKFCRDSFTETASALMKNGILLVLDKGGEAVGMASAISSPAYWNKKVFIGQELWLYIKPAHRKGAGAELLTQLESAAKARNVKFFGMVAEHGLRHEALAQVYKRAGYALAEHTFCKAL</sequence>
<evidence type="ECO:0000313" key="5">
    <source>
        <dbReference type="EMBL" id="CAB4220342.1"/>
    </source>
</evidence>
<dbReference type="EMBL" id="LR797115">
    <property type="protein sequence ID" value="CAB4187991.1"/>
    <property type="molecule type" value="Genomic_DNA"/>
</dbReference>
<reference evidence="3" key="1">
    <citation type="submission" date="2020-05" db="EMBL/GenBank/DDBJ databases">
        <authorList>
            <person name="Chiriac C."/>
            <person name="Salcher M."/>
            <person name="Ghai R."/>
            <person name="Kavagutti S V."/>
        </authorList>
    </citation>
    <scope>NUCLEOTIDE SEQUENCE</scope>
</reference>
<accession>A0A6J5QAY0</accession>
<dbReference type="Pfam" id="PF00583">
    <property type="entry name" value="Acetyltransf_1"/>
    <property type="match status" value="1"/>
</dbReference>
<dbReference type="CDD" id="cd04301">
    <property type="entry name" value="NAT_SF"/>
    <property type="match status" value="1"/>
</dbReference>
<gene>
    <name evidence="3" type="ORF">UFOVP1020_32</name>
    <name evidence="4" type="ORF">UFOVP1170_27</name>
    <name evidence="5" type="ORF">UFOVP1621_18</name>
    <name evidence="2" type="ORF">UFOVP512_37</name>
</gene>
<evidence type="ECO:0000313" key="3">
    <source>
        <dbReference type="EMBL" id="CAB4178691.1"/>
    </source>
</evidence>
<proteinExistence type="predicted"/>
<dbReference type="EMBL" id="LR797500">
    <property type="protein sequence ID" value="CAB4220342.1"/>
    <property type="molecule type" value="Genomic_DNA"/>
</dbReference>
<dbReference type="SUPFAM" id="SSF55729">
    <property type="entry name" value="Acyl-CoA N-acyltransferases (Nat)"/>
    <property type="match status" value="1"/>
</dbReference>
<evidence type="ECO:0000259" key="1">
    <source>
        <dbReference type="PROSITE" id="PS51186"/>
    </source>
</evidence>
<dbReference type="GO" id="GO:0016747">
    <property type="term" value="F:acyltransferase activity, transferring groups other than amino-acyl groups"/>
    <property type="evidence" value="ECO:0007669"/>
    <property type="project" value="InterPro"/>
</dbReference>